<reference evidence="2" key="1">
    <citation type="journal article" date="2011" name="MBio">
        <title>Novel metabolic attributes of the genus Cyanothece, comprising a group of unicellular nitrogen-fixing Cyanobacteria.</title>
        <authorList>
            <person name="Bandyopadhyay A."/>
            <person name="Elvitigala T."/>
            <person name="Welsh E."/>
            <person name="Stockel J."/>
            <person name="Liberton M."/>
            <person name="Min H."/>
            <person name="Sherman L.A."/>
            <person name="Pakrasi H.B."/>
        </authorList>
    </citation>
    <scope>NUCLEOTIDE SEQUENCE [LARGE SCALE GENOMIC DNA]</scope>
    <source>
        <strain evidence="2">PCC 8801</strain>
    </source>
</reference>
<dbReference type="EMBL" id="CP001287">
    <property type="protein sequence ID" value="ACK65129.1"/>
    <property type="molecule type" value="Genomic_DNA"/>
</dbReference>
<name>B7K0Y8_RIPO1</name>
<protein>
    <submittedName>
        <fullName evidence="1">Uncharacterized protein</fullName>
    </submittedName>
</protein>
<proteinExistence type="predicted"/>
<dbReference type="AlphaFoldDB" id="B7K0Y8"/>
<dbReference type="RefSeq" id="WP_012594404.1">
    <property type="nucleotide sequence ID" value="NC_011726.1"/>
</dbReference>
<gene>
    <name evidence="1" type="ordered locus">PCC8801_1054</name>
</gene>
<keyword evidence="2" id="KW-1185">Reference proteome</keyword>
<sequence length="123" mass="13855">MSQTIWGPLRVHDFFSSYNWTGIAPKLEPLELLEERVEPSSWLCLKMGDFLQQANWHGKPSSTLSQTKSTVVPKLSVTLSVGEFFTGMNWVSSQRINVISSKRPTVVISPSEDLNVNQLSNLF</sequence>
<dbReference type="STRING" id="41431.PCC8801_1054"/>
<accession>B7K0Y8</accession>
<evidence type="ECO:0000313" key="2">
    <source>
        <dbReference type="Proteomes" id="UP000008204"/>
    </source>
</evidence>
<dbReference type="KEGG" id="cyp:PCC8801_1054"/>
<organism evidence="1 2">
    <name type="scientific">Rippkaea orientalis (strain PCC 8801 / RF-1)</name>
    <name type="common">Cyanothece sp. (strain PCC 8801)</name>
    <dbReference type="NCBI Taxonomy" id="41431"/>
    <lineage>
        <taxon>Bacteria</taxon>
        <taxon>Bacillati</taxon>
        <taxon>Cyanobacteriota</taxon>
        <taxon>Cyanophyceae</taxon>
        <taxon>Oscillatoriophycideae</taxon>
        <taxon>Chroococcales</taxon>
        <taxon>Aphanothecaceae</taxon>
        <taxon>Rippkaea</taxon>
        <taxon>Rippkaea orientalis</taxon>
    </lineage>
</organism>
<dbReference type="HOGENOM" id="CLU_163218_0_0_3"/>
<dbReference type="eggNOG" id="ENOG5033AR9">
    <property type="taxonomic scope" value="Bacteria"/>
</dbReference>
<dbReference type="Proteomes" id="UP000008204">
    <property type="component" value="Chromosome"/>
</dbReference>
<dbReference type="OrthoDB" id="574254at2"/>
<evidence type="ECO:0000313" key="1">
    <source>
        <dbReference type="EMBL" id="ACK65129.1"/>
    </source>
</evidence>